<sequence>MPYWIGSQRKVGKLATAKTQQRDDLTALKMRTTTDNVTPMTHITIKN</sequence>
<dbReference type="EMBL" id="AM747721">
    <property type="protein sequence ID" value="CAR55765.1"/>
    <property type="molecule type" value="Genomic_DNA"/>
</dbReference>
<dbReference type="HOGENOM" id="CLU_3165479_0_0_4"/>
<dbReference type="AlphaFoldDB" id="B4EMG9"/>
<evidence type="ECO:0000313" key="1">
    <source>
        <dbReference type="EMBL" id="CAR55765.1"/>
    </source>
</evidence>
<name>B4EMG9_BURCJ</name>
<organism evidence="1 2">
    <name type="scientific">Burkholderia cenocepacia (strain ATCC BAA-245 / DSM 16553 / LMG 16656 / NCTC 13227 / J2315 / CF5610)</name>
    <name type="common">Burkholderia cepacia (strain J2315)</name>
    <dbReference type="NCBI Taxonomy" id="216591"/>
    <lineage>
        <taxon>Bacteria</taxon>
        <taxon>Pseudomonadati</taxon>
        <taxon>Pseudomonadota</taxon>
        <taxon>Betaproteobacteria</taxon>
        <taxon>Burkholderiales</taxon>
        <taxon>Burkholderiaceae</taxon>
        <taxon>Burkholderia</taxon>
        <taxon>Burkholderia cepacia complex</taxon>
    </lineage>
</organism>
<accession>B4EMG9</accession>
<dbReference type="Proteomes" id="UP000001035">
    <property type="component" value="Chromosome 2"/>
</dbReference>
<reference evidence="1 2" key="1">
    <citation type="journal article" date="2009" name="J. Bacteriol.">
        <title>The genome of Burkholderia cenocepacia J2315, an epidemic pathogen of cystic fibrosis patients.</title>
        <authorList>
            <person name="Holden M.T."/>
            <person name="Seth-Smith H.M."/>
            <person name="Crossman L.C."/>
            <person name="Sebaihia M."/>
            <person name="Bentley S.D."/>
            <person name="Cerdeno-Tarraga A.M."/>
            <person name="Thomson N.R."/>
            <person name="Bason N."/>
            <person name="Quail M.A."/>
            <person name="Sharp S."/>
            <person name="Cherevach I."/>
            <person name="Churcher C."/>
            <person name="Goodhead I."/>
            <person name="Hauser H."/>
            <person name="Holroyd N."/>
            <person name="Mungall K."/>
            <person name="Scott P."/>
            <person name="Walker D."/>
            <person name="White B."/>
            <person name="Rose H."/>
            <person name="Iversen P."/>
            <person name="Mil-Homens D."/>
            <person name="Rocha E.P."/>
            <person name="Fialho A.M."/>
            <person name="Baldwin A."/>
            <person name="Dowson C."/>
            <person name="Barrell B.G."/>
            <person name="Govan J.R."/>
            <person name="Vandamme P."/>
            <person name="Hart C.A."/>
            <person name="Mahenthiralingam E."/>
            <person name="Parkhill J."/>
        </authorList>
    </citation>
    <scope>NUCLEOTIDE SEQUENCE [LARGE SCALE GENOMIC DNA]</scope>
    <source>
        <strain evidence="2">ATCC BAA-245 / DSM 16553 / LMG 16656 / NCTC 13227 / J2315 / CF5610</strain>
    </source>
</reference>
<proteinExistence type="predicted"/>
<keyword evidence="2" id="KW-1185">Reference proteome</keyword>
<protein>
    <submittedName>
        <fullName evidence="1">Hypothetical phage protein</fullName>
    </submittedName>
</protein>
<dbReference type="KEGG" id="bcj:BCAM1903A"/>
<evidence type="ECO:0000313" key="2">
    <source>
        <dbReference type="Proteomes" id="UP000001035"/>
    </source>
</evidence>
<gene>
    <name evidence="1" type="ORF">BCAM1903A</name>
</gene>